<protein>
    <submittedName>
        <fullName evidence="2">Uncharacterized protein</fullName>
    </submittedName>
</protein>
<gene>
    <name evidence="2" type="ORF">Kpho02_31290</name>
</gene>
<evidence type="ECO:0000313" key="3">
    <source>
        <dbReference type="Proteomes" id="UP001165041"/>
    </source>
</evidence>
<proteinExistence type="predicted"/>
<dbReference type="RefSeq" id="WP_285736643.1">
    <property type="nucleotide sequence ID" value="NZ_BSSA01000009.1"/>
</dbReference>
<reference evidence="2" key="1">
    <citation type="submission" date="2023-02" db="EMBL/GenBank/DDBJ databases">
        <title>Kitasatospora phosalacinea NBRC 14627.</title>
        <authorList>
            <person name="Ichikawa N."/>
            <person name="Sato H."/>
            <person name="Tonouchi N."/>
        </authorList>
    </citation>
    <scope>NUCLEOTIDE SEQUENCE</scope>
    <source>
        <strain evidence="2">NBRC 14627</strain>
    </source>
</reference>
<organism evidence="2 3">
    <name type="scientific">Kitasatospora phosalacinea</name>
    <dbReference type="NCBI Taxonomy" id="2065"/>
    <lineage>
        <taxon>Bacteria</taxon>
        <taxon>Bacillati</taxon>
        <taxon>Actinomycetota</taxon>
        <taxon>Actinomycetes</taxon>
        <taxon>Kitasatosporales</taxon>
        <taxon>Streptomycetaceae</taxon>
        <taxon>Kitasatospora</taxon>
    </lineage>
</organism>
<evidence type="ECO:0000256" key="1">
    <source>
        <dbReference type="SAM" id="MobiDB-lite"/>
    </source>
</evidence>
<feature type="region of interest" description="Disordered" evidence="1">
    <location>
        <begin position="1"/>
        <end position="27"/>
    </location>
</feature>
<sequence length="159" mass="17425">MTDFGAAPQGGPQHGPPADDFSRLADPDQWMGWLGDDPARAVRDSLTDCLAQQAPGAVVEWVEVTDRTSNRMSARRDPDDEEMVVITRIGLLVPFALAVTAPGRARETLTGILTWVAAGLDRPGARKDQVWMDLRATMPWAEDELEKRMFLVGDPALRG</sequence>
<dbReference type="EMBL" id="BSSA01000009">
    <property type="protein sequence ID" value="GLW70830.1"/>
    <property type="molecule type" value="Genomic_DNA"/>
</dbReference>
<dbReference type="AlphaFoldDB" id="A0A9W6Q5Y0"/>
<evidence type="ECO:0000313" key="2">
    <source>
        <dbReference type="EMBL" id="GLW70830.1"/>
    </source>
</evidence>
<feature type="compositionally biased region" description="Low complexity" evidence="1">
    <location>
        <begin position="1"/>
        <end position="11"/>
    </location>
</feature>
<name>A0A9W6Q5Y0_9ACTN</name>
<comment type="caution">
    <text evidence="2">The sequence shown here is derived from an EMBL/GenBank/DDBJ whole genome shotgun (WGS) entry which is preliminary data.</text>
</comment>
<accession>A0A9W6Q5Y0</accession>
<dbReference type="Proteomes" id="UP001165041">
    <property type="component" value="Unassembled WGS sequence"/>
</dbReference>